<dbReference type="InterPro" id="IPR001128">
    <property type="entry name" value="Cyt_P450"/>
</dbReference>
<dbReference type="HOGENOM" id="CLU_001570_20_0_1"/>
<organism evidence="15 16">
    <name type="scientific">Tulasnella calospora MUT 4182</name>
    <dbReference type="NCBI Taxonomy" id="1051891"/>
    <lineage>
        <taxon>Eukaryota</taxon>
        <taxon>Fungi</taxon>
        <taxon>Dikarya</taxon>
        <taxon>Basidiomycota</taxon>
        <taxon>Agaricomycotina</taxon>
        <taxon>Agaricomycetes</taxon>
        <taxon>Cantharellales</taxon>
        <taxon>Tulasnellaceae</taxon>
        <taxon>Tulasnella</taxon>
    </lineage>
</organism>
<dbReference type="GO" id="GO:0005506">
    <property type="term" value="F:iron ion binding"/>
    <property type="evidence" value="ECO:0007669"/>
    <property type="project" value="InterPro"/>
</dbReference>
<evidence type="ECO:0000256" key="4">
    <source>
        <dbReference type="ARBA" id="ARBA00010617"/>
    </source>
</evidence>
<keyword evidence="10 13" id="KW-0408">Iron</keyword>
<keyword evidence="16" id="KW-1185">Reference proteome</keyword>
<dbReference type="InterPro" id="IPR002401">
    <property type="entry name" value="Cyt_P450_E_grp-I"/>
</dbReference>
<reference evidence="16" key="2">
    <citation type="submission" date="2015-01" db="EMBL/GenBank/DDBJ databases">
        <title>Evolutionary Origins and Diversification of the Mycorrhizal Mutualists.</title>
        <authorList>
            <consortium name="DOE Joint Genome Institute"/>
            <consortium name="Mycorrhizal Genomics Consortium"/>
            <person name="Kohler A."/>
            <person name="Kuo A."/>
            <person name="Nagy L.G."/>
            <person name="Floudas D."/>
            <person name="Copeland A."/>
            <person name="Barry K.W."/>
            <person name="Cichocki N."/>
            <person name="Veneault-Fourrey C."/>
            <person name="LaButti K."/>
            <person name="Lindquist E.A."/>
            <person name="Lipzen A."/>
            <person name="Lundell T."/>
            <person name="Morin E."/>
            <person name="Murat C."/>
            <person name="Riley R."/>
            <person name="Ohm R."/>
            <person name="Sun H."/>
            <person name="Tunlid A."/>
            <person name="Henrissat B."/>
            <person name="Grigoriev I.V."/>
            <person name="Hibbett D.S."/>
            <person name="Martin F."/>
        </authorList>
    </citation>
    <scope>NUCLEOTIDE SEQUENCE [LARGE SCALE GENOMIC DNA]</scope>
    <source>
        <strain evidence="16">MUT 4182</strain>
    </source>
</reference>
<dbReference type="Proteomes" id="UP000054248">
    <property type="component" value="Unassembled WGS sequence"/>
</dbReference>
<evidence type="ECO:0000256" key="1">
    <source>
        <dbReference type="ARBA" id="ARBA00001971"/>
    </source>
</evidence>
<evidence type="ECO:0000256" key="11">
    <source>
        <dbReference type="ARBA" id="ARBA00023033"/>
    </source>
</evidence>
<dbReference type="GO" id="GO:0016705">
    <property type="term" value="F:oxidoreductase activity, acting on paired donors, with incorporation or reduction of molecular oxygen"/>
    <property type="evidence" value="ECO:0007669"/>
    <property type="project" value="InterPro"/>
</dbReference>
<keyword evidence="5 13" id="KW-0349">Heme</keyword>
<dbReference type="InterPro" id="IPR050364">
    <property type="entry name" value="Cytochrome_P450_fung"/>
</dbReference>
<evidence type="ECO:0000313" key="16">
    <source>
        <dbReference type="Proteomes" id="UP000054248"/>
    </source>
</evidence>
<evidence type="ECO:0000256" key="5">
    <source>
        <dbReference type="ARBA" id="ARBA00022617"/>
    </source>
</evidence>
<dbReference type="OrthoDB" id="2789670at2759"/>
<accession>A0A0C3QWG0</accession>
<comment type="similarity">
    <text evidence="4 14">Belongs to the cytochrome P450 family.</text>
</comment>
<dbReference type="PROSITE" id="PS00086">
    <property type="entry name" value="CYTOCHROME_P450"/>
    <property type="match status" value="1"/>
</dbReference>
<keyword evidence="9 14" id="KW-0560">Oxidoreductase</keyword>
<dbReference type="SUPFAM" id="SSF48264">
    <property type="entry name" value="Cytochrome P450"/>
    <property type="match status" value="1"/>
</dbReference>
<dbReference type="PRINTS" id="PR00463">
    <property type="entry name" value="EP450I"/>
</dbReference>
<keyword evidence="6" id="KW-0812">Transmembrane</keyword>
<comment type="subcellular location">
    <subcellularLocation>
        <location evidence="2">Membrane</location>
    </subcellularLocation>
</comment>
<keyword evidence="11 14" id="KW-0503">Monooxygenase</keyword>
<evidence type="ECO:0000256" key="13">
    <source>
        <dbReference type="PIRSR" id="PIRSR602401-1"/>
    </source>
</evidence>
<evidence type="ECO:0000256" key="3">
    <source>
        <dbReference type="ARBA" id="ARBA00005179"/>
    </source>
</evidence>
<dbReference type="PANTHER" id="PTHR46300:SF2">
    <property type="entry name" value="CYTOCHROME P450 MONOOXYGENASE ALNH-RELATED"/>
    <property type="match status" value="1"/>
</dbReference>
<evidence type="ECO:0000256" key="14">
    <source>
        <dbReference type="RuleBase" id="RU000461"/>
    </source>
</evidence>
<evidence type="ECO:0000256" key="8">
    <source>
        <dbReference type="ARBA" id="ARBA00022989"/>
    </source>
</evidence>
<proteinExistence type="inferred from homology"/>
<evidence type="ECO:0000256" key="6">
    <source>
        <dbReference type="ARBA" id="ARBA00022692"/>
    </source>
</evidence>
<gene>
    <name evidence="15" type="ORF">M407DRAFT_65833</name>
</gene>
<dbReference type="GO" id="GO:0020037">
    <property type="term" value="F:heme binding"/>
    <property type="evidence" value="ECO:0007669"/>
    <property type="project" value="InterPro"/>
</dbReference>
<evidence type="ECO:0000256" key="10">
    <source>
        <dbReference type="ARBA" id="ARBA00023004"/>
    </source>
</evidence>
<reference evidence="15 16" key="1">
    <citation type="submission" date="2014-04" db="EMBL/GenBank/DDBJ databases">
        <authorList>
            <consortium name="DOE Joint Genome Institute"/>
            <person name="Kuo A."/>
            <person name="Girlanda M."/>
            <person name="Perotto S."/>
            <person name="Kohler A."/>
            <person name="Nagy L.G."/>
            <person name="Floudas D."/>
            <person name="Copeland A."/>
            <person name="Barry K.W."/>
            <person name="Cichocki N."/>
            <person name="Veneault-Fourrey C."/>
            <person name="LaButti K."/>
            <person name="Lindquist E.A."/>
            <person name="Lipzen A."/>
            <person name="Lundell T."/>
            <person name="Morin E."/>
            <person name="Murat C."/>
            <person name="Sun H."/>
            <person name="Tunlid A."/>
            <person name="Henrissat B."/>
            <person name="Grigoriev I.V."/>
            <person name="Hibbett D.S."/>
            <person name="Martin F."/>
            <person name="Nordberg H.P."/>
            <person name="Cantor M.N."/>
            <person name="Hua S.X."/>
        </authorList>
    </citation>
    <scope>NUCLEOTIDE SEQUENCE [LARGE SCALE GENOMIC DNA]</scope>
    <source>
        <strain evidence="15 16">MUT 4182</strain>
    </source>
</reference>
<dbReference type="InterPro" id="IPR036396">
    <property type="entry name" value="Cyt_P450_sf"/>
</dbReference>
<dbReference type="InterPro" id="IPR017972">
    <property type="entry name" value="Cyt_P450_CS"/>
</dbReference>
<dbReference type="EMBL" id="KN822950">
    <property type="protein sequence ID" value="KIO33199.1"/>
    <property type="molecule type" value="Genomic_DNA"/>
</dbReference>
<dbReference type="AlphaFoldDB" id="A0A0C3QWG0"/>
<feature type="non-terminal residue" evidence="15">
    <location>
        <position position="1"/>
    </location>
</feature>
<dbReference type="STRING" id="1051891.A0A0C3QWG0"/>
<comment type="pathway">
    <text evidence="3">Secondary metabolite biosynthesis.</text>
</comment>
<dbReference type="GO" id="GO:0004497">
    <property type="term" value="F:monooxygenase activity"/>
    <property type="evidence" value="ECO:0007669"/>
    <property type="project" value="UniProtKB-KW"/>
</dbReference>
<keyword evidence="12" id="KW-0472">Membrane</keyword>
<evidence type="ECO:0000256" key="2">
    <source>
        <dbReference type="ARBA" id="ARBA00004370"/>
    </source>
</evidence>
<evidence type="ECO:0000256" key="7">
    <source>
        <dbReference type="ARBA" id="ARBA00022723"/>
    </source>
</evidence>
<dbReference type="PRINTS" id="PR00385">
    <property type="entry name" value="P450"/>
</dbReference>
<protein>
    <recommendedName>
        <fullName evidence="17">Cytochrome P450</fullName>
    </recommendedName>
</protein>
<evidence type="ECO:0008006" key="17">
    <source>
        <dbReference type="Google" id="ProtNLM"/>
    </source>
</evidence>
<sequence length="187" mass="21407">SLMFAMALFPSVQQKVRAELDKIVGQDRLPTFDDQESMPYLHAALLETLRWHPIVTAGVPHTPLEDDVYEGYFIPKGTTVSVNAWGISRNTSYYTNPSTFDPERFLKPNPELDPREFAFGFGRRICPGNDLAFQAMWILAASILWCFDITMPEDEAAALREDTSRFTFDLLRYVGKCIMKIFLQNRS</sequence>
<dbReference type="Pfam" id="PF00067">
    <property type="entry name" value="p450"/>
    <property type="match status" value="1"/>
</dbReference>
<evidence type="ECO:0000256" key="9">
    <source>
        <dbReference type="ARBA" id="ARBA00023002"/>
    </source>
</evidence>
<dbReference type="PANTHER" id="PTHR46300">
    <property type="entry name" value="P450, PUTATIVE (EUROFUNG)-RELATED-RELATED"/>
    <property type="match status" value="1"/>
</dbReference>
<evidence type="ECO:0000313" key="15">
    <source>
        <dbReference type="EMBL" id="KIO33199.1"/>
    </source>
</evidence>
<name>A0A0C3QWG0_9AGAM</name>
<keyword evidence="8" id="KW-1133">Transmembrane helix</keyword>
<evidence type="ECO:0000256" key="12">
    <source>
        <dbReference type="ARBA" id="ARBA00023136"/>
    </source>
</evidence>
<dbReference type="Gene3D" id="1.10.630.10">
    <property type="entry name" value="Cytochrome P450"/>
    <property type="match status" value="1"/>
</dbReference>
<keyword evidence="7 13" id="KW-0479">Metal-binding</keyword>
<comment type="cofactor">
    <cofactor evidence="1 13">
        <name>heme</name>
        <dbReference type="ChEBI" id="CHEBI:30413"/>
    </cofactor>
</comment>
<dbReference type="GO" id="GO:0016020">
    <property type="term" value="C:membrane"/>
    <property type="evidence" value="ECO:0007669"/>
    <property type="project" value="UniProtKB-SubCell"/>
</dbReference>
<feature type="binding site" description="axial binding residue" evidence="13">
    <location>
        <position position="126"/>
    </location>
    <ligand>
        <name>heme</name>
        <dbReference type="ChEBI" id="CHEBI:30413"/>
    </ligand>
    <ligandPart>
        <name>Fe</name>
        <dbReference type="ChEBI" id="CHEBI:18248"/>
    </ligandPart>
</feature>